<dbReference type="Gene3D" id="3.40.50.150">
    <property type="entry name" value="Vaccinia Virus protein VP39"/>
    <property type="match status" value="1"/>
</dbReference>
<proteinExistence type="predicted"/>
<dbReference type="AlphaFoldDB" id="A0A5N6UZX7"/>
<dbReference type="PANTHER" id="PTHR43591">
    <property type="entry name" value="METHYLTRANSFERASE"/>
    <property type="match status" value="1"/>
</dbReference>
<protein>
    <submittedName>
        <fullName evidence="2">UMTA methyltransferase family protein</fullName>
    </submittedName>
</protein>
<evidence type="ECO:0000313" key="2">
    <source>
        <dbReference type="EMBL" id="KAE8164177.1"/>
    </source>
</evidence>
<name>A0A5N6UZX7_ASPTM</name>
<gene>
    <name evidence="2" type="ORF">BDV40DRAFT_298665</name>
</gene>
<evidence type="ECO:0000313" key="3">
    <source>
        <dbReference type="Proteomes" id="UP000326950"/>
    </source>
</evidence>
<keyword evidence="2" id="KW-0489">Methyltransferase</keyword>
<dbReference type="InterPro" id="IPR029063">
    <property type="entry name" value="SAM-dependent_MTases_sf"/>
</dbReference>
<dbReference type="Proteomes" id="UP000326950">
    <property type="component" value="Unassembled WGS sequence"/>
</dbReference>
<keyword evidence="3" id="KW-1185">Reference proteome</keyword>
<dbReference type="OrthoDB" id="2013972at2759"/>
<keyword evidence="2" id="KW-0808">Transferase</keyword>
<sequence length="331" mass="37919">MAEQFQVMTDPEIEPDDAHYLDNDSTYNDSLGSESYRTSITSSVLNYKYENGRRYHAYREGEYALPNDEEEQDRMDLLHHIYNLILDGEIHIAPIKDPQRVLDIGTGTGIWAVDFADQYQSSEVIGNDLSPIQPKWVPPNCQFEIDDFESEWSYTHPFDYIHGRELAGSIHDFPRLCKQAFCHLRPGGFFEIQSFIVDIFSDDGSIEKAPYTKQVVSLIQEASAKFGKPMDNLDTWPAAMKEAGFTDVVCKIVKAPSSPWAKDPKQKEIGRFFQAHQVHSVPAYTNVLLSKVLGWNKTEIDILNMHVLRESKNLEVHQYGKLYLTYGRKAL</sequence>
<dbReference type="SUPFAM" id="SSF53335">
    <property type="entry name" value="S-adenosyl-L-methionine-dependent methyltransferases"/>
    <property type="match status" value="1"/>
</dbReference>
<feature type="region of interest" description="Disordered" evidence="1">
    <location>
        <begin position="1"/>
        <end position="25"/>
    </location>
</feature>
<dbReference type="Pfam" id="PF13489">
    <property type="entry name" value="Methyltransf_23"/>
    <property type="match status" value="1"/>
</dbReference>
<dbReference type="GO" id="GO:0032259">
    <property type="term" value="P:methylation"/>
    <property type="evidence" value="ECO:0007669"/>
    <property type="project" value="UniProtKB-KW"/>
</dbReference>
<dbReference type="EMBL" id="ML738610">
    <property type="protein sequence ID" value="KAE8164177.1"/>
    <property type="molecule type" value="Genomic_DNA"/>
</dbReference>
<accession>A0A5N6UZX7</accession>
<dbReference type="CDD" id="cd02440">
    <property type="entry name" value="AdoMet_MTases"/>
    <property type="match status" value="1"/>
</dbReference>
<organism evidence="2 3">
    <name type="scientific">Aspergillus tamarii</name>
    <dbReference type="NCBI Taxonomy" id="41984"/>
    <lineage>
        <taxon>Eukaryota</taxon>
        <taxon>Fungi</taxon>
        <taxon>Dikarya</taxon>
        <taxon>Ascomycota</taxon>
        <taxon>Pezizomycotina</taxon>
        <taxon>Eurotiomycetes</taxon>
        <taxon>Eurotiomycetidae</taxon>
        <taxon>Eurotiales</taxon>
        <taxon>Aspergillaceae</taxon>
        <taxon>Aspergillus</taxon>
        <taxon>Aspergillus subgen. Circumdati</taxon>
    </lineage>
</organism>
<dbReference type="PANTHER" id="PTHR43591:SF31">
    <property type="entry name" value="LAEA-LIKE, PUTATIVE (AFU_ORTHOLOGUE AFUA_8G01930)-RELATED"/>
    <property type="match status" value="1"/>
</dbReference>
<reference evidence="2 3" key="1">
    <citation type="submission" date="2019-04" db="EMBL/GenBank/DDBJ databases">
        <title>Friends and foes A comparative genomics study of 23 Aspergillus species from section Flavi.</title>
        <authorList>
            <consortium name="DOE Joint Genome Institute"/>
            <person name="Kjaerbolling I."/>
            <person name="Vesth T."/>
            <person name="Frisvad J.C."/>
            <person name="Nybo J.L."/>
            <person name="Theobald S."/>
            <person name="Kildgaard S."/>
            <person name="Isbrandt T."/>
            <person name="Kuo A."/>
            <person name="Sato A."/>
            <person name="Lyhne E.K."/>
            <person name="Kogle M.E."/>
            <person name="Wiebenga A."/>
            <person name="Kun R.S."/>
            <person name="Lubbers R.J."/>
            <person name="Makela M.R."/>
            <person name="Barry K."/>
            <person name="Chovatia M."/>
            <person name="Clum A."/>
            <person name="Daum C."/>
            <person name="Haridas S."/>
            <person name="He G."/>
            <person name="LaButti K."/>
            <person name="Lipzen A."/>
            <person name="Mondo S."/>
            <person name="Riley R."/>
            <person name="Salamov A."/>
            <person name="Simmons B.A."/>
            <person name="Magnuson J.K."/>
            <person name="Henrissat B."/>
            <person name="Mortensen U.H."/>
            <person name="Larsen T.O."/>
            <person name="Devries R.P."/>
            <person name="Grigoriev I.V."/>
            <person name="Machida M."/>
            <person name="Baker S.E."/>
            <person name="Andersen M.R."/>
        </authorList>
    </citation>
    <scope>NUCLEOTIDE SEQUENCE [LARGE SCALE GENOMIC DNA]</scope>
    <source>
        <strain evidence="2 3">CBS 117626</strain>
    </source>
</reference>
<evidence type="ECO:0000256" key="1">
    <source>
        <dbReference type="SAM" id="MobiDB-lite"/>
    </source>
</evidence>
<dbReference type="GO" id="GO:0008168">
    <property type="term" value="F:methyltransferase activity"/>
    <property type="evidence" value="ECO:0007669"/>
    <property type="project" value="UniProtKB-KW"/>
</dbReference>